<dbReference type="OrthoDB" id="9800168at2"/>
<dbReference type="Pfam" id="PF14375">
    <property type="entry name" value="Cys_rich_CWC"/>
    <property type="match status" value="1"/>
</dbReference>
<reference evidence="2" key="2">
    <citation type="journal article" date="2011" name="Stand. Genomic Sci.">
        <title>Complete genome sequence of Weeksella virosa type strain (9751T).</title>
        <authorList>
            <person name="Lang E."/>
            <person name="Teshima H."/>
            <person name="Lucas S."/>
            <person name="Lapidus A."/>
            <person name="Hammon N."/>
            <person name="Deshpande S."/>
            <person name="Nolan M."/>
            <person name="Cheng J."/>
            <person name="Pitluck S."/>
            <person name="Liolios K."/>
            <person name="Pagani I."/>
            <person name="Mikhailova N."/>
            <person name="Ivanova N."/>
            <person name="Mavromatis K."/>
            <person name="Pati A."/>
            <person name="Tapia R."/>
            <person name="Han C."/>
            <person name="Goodwin L."/>
            <person name="Chen A."/>
            <person name="Palaniappan K."/>
            <person name="Land M."/>
            <person name="Hauser L."/>
            <person name="Chang Y."/>
            <person name="Jeffries C."/>
            <person name="Brambilla E."/>
            <person name="Kopitz M."/>
            <person name="Rohde M."/>
            <person name="Goker M."/>
            <person name="Tindall B."/>
            <person name="Detter J."/>
            <person name="Woyke T."/>
            <person name="Bristow J."/>
            <person name="Eisen J."/>
            <person name="Markowitz V."/>
            <person name="Hugenholtz P."/>
            <person name="Klenk H."/>
            <person name="Kyrpides N."/>
        </authorList>
    </citation>
    <scope>NUCLEOTIDE SEQUENCE [LARGE SCALE GENOMIC DNA]</scope>
    <source>
        <strain evidence="2">ATCC 43766 / DSM 16922 / JCM 21250 / NBRC 16016 / NCTC 11634 / CL345/78</strain>
    </source>
</reference>
<dbReference type="Proteomes" id="UP000008641">
    <property type="component" value="Chromosome"/>
</dbReference>
<protein>
    <recommendedName>
        <fullName evidence="3">Cysteine-rich CWC</fullName>
    </recommendedName>
</protein>
<gene>
    <name evidence="1" type="ordered locus">Weevi_1889</name>
</gene>
<dbReference type="STRING" id="865938.Weevi_1889"/>
<dbReference type="PROSITE" id="PS51257">
    <property type="entry name" value="PROKAR_LIPOPROTEIN"/>
    <property type="match status" value="1"/>
</dbReference>
<name>F0P0Z2_WEEVC</name>
<dbReference type="HOGENOM" id="CLU_146009_0_0_10"/>
<dbReference type="Pfam" id="PF17653">
    <property type="entry name" value="DUF5522"/>
    <property type="match status" value="1"/>
</dbReference>
<dbReference type="AlphaFoldDB" id="F0P0Z2"/>
<evidence type="ECO:0000313" key="2">
    <source>
        <dbReference type="Proteomes" id="UP000008641"/>
    </source>
</evidence>
<dbReference type="InterPro" id="IPR040807">
    <property type="entry name" value="DUF5522"/>
</dbReference>
<accession>F0P0Z2</accession>
<proteinExistence type="predicted"/>
<evidence type="ECO:0008006" key="3">
    <source>
        <dbReference type="Google" id="ProtNLM"/>
    </source>
</evidence>
<dbReference type="eggNOG" id="ENOG5033912">
    <property type="taxonomic scope" value="Bacteria"/>
</dbReference>
<keyword evidence="2" id="KW-1185">Reference proteome</keyword>
<dbReference type="RefSeq" id="WP_013598965.1">
    <property type="nucleotide sequence ID" value="NC_015144.1"/>
</dbReference>
<evidence type="ECO:0000313" key="1">
    <source>
        <dbReference type="EMBL" id="ADX68576.1"/>
    </source>
</evidence>
<organism evidence="1 2">
    <name type="scientific">Weeksella virosa (strain ATCC 43766 / DSM 16922 / JCM 21250 / CCUG 30538 / CDC 9751 / IAM 14551 / NBRC 16016 / NCTC 11634 / CL345/78)</name>
    <dbReference type="NCBI Taxonomy" id="865938"/>
    <lineage>
        <taxon>Bacteria</taxon>
        <taxon>Pseudomonadati</taxon>
        <taxon>Bacteroidota</taxon>
        <taxon>Flavobacteriia</taxon>
        <taxon>Flavobacteriales</taxon>
        <taxon>Weeksellaceae</taxon>
        <taxon>Weeksella</taxon>
    </lineage>
</organism>
<reference evidence="1 2" key="1">
    <citation type="journal article" date="2011" name="Stand. Genomic Sci.">
        <title>Complete genome sequence of Weeksella virosa type strain (9751).</title>
        <authorList>
            <person name="Lang E."/>
            <person name="Teshima H."/>
            <person name="Lucas S."/>
            <person name="Lapidus A."/>
            <person name="Hammon N."/>
            <person name="Deshpande S."/>
            <person name="Nolan M."/>
            <person name="Cheng J.F."/>
            <person name="Pitluck S."/>
            <person name="Liolios K."/>
            <person name="Pagani I."/>
            <person name="Mikhailova N."/>
            <person name="Ivanova N."/>
            <person name="Mavromatis K."/>
            <person name="Pati A."/>
            <person name="Tapia R."/>
            <person name="Han C."/>
            <person name="Goodwin L."/>
            <person name="Chen A."/>
            <person name="Palaniappan K."/>
            <person name="Land M."/>
            <person name="Hauser L."/>
            <person name="Chang Y.J."/>
            <person name="Jeffries C.D."/>
            <person name="Brambilla E.M."/>
            <person name="Kopitz M."/>
            <person name="Rohde M."/>
            <person name="Goker M."/>
            <person name="Tindall B.J."/>
            <person name="Detter J.C."/>
            <person name="Woyke T."/>
            <person name="Bristow J."/>
            <person name="Eisen J.A."/>
            <person name="Markowitz V."/>
            <person name="Hugenholtz P."/>
            <person name="Klenk H.P."/>
            <person name="Kyrpides N.C."/>
        </authorList>
    </citation>
    <scope>NUCLEOTIDE SEQUENCE [LARGE SCALE GENOMIC DNA]</scope>
    <source>
        <strain evidence="2">ATCC 43766 / DSM 16922 / JCM 21250 / NBRC 16016 / NCTC 11634 / CL345/78</strain>
    </source>
</reference>
<dbReference type="KEGG" id="wvi:Weevi_1889"/>
<dbReference type="InterPro" id="IPR032720">
    <property type="entry name" value="Cys_rich_CWC"/>
</dbReference>
<sequence>MENKKCQRCGEIFCCQTNNVSVCGCSSVELKAETQEFLAKTYYDCLCTNCLQALDQYAELAKQYPFPTDRTMFIPQIHYYIEGQYWVFTEFYHYQKGRCCGNNCRHCAYGFKQKIRKGGFY</sequence>
<dbReference type="EMBL" id="CP002455">
    <property type="protein sequence ID" value="ADX68576.1"/>
    <property type="molecule type" value="Genomic_DNA"/>
</dbReference>